<feature type="transmembrane region" description="Helical" evidence="1">
    <location>
        <begin position="74"/>
        <end position="93"/>
    </location>
</feature>
<name>A0AAV0FD63_9ASTE</name>
<gene>
    <name evidence="2" type="ORF">CEPIT_LOCUS33010</name>
</gene>
<protein>
    <submittedName>
        <fullName evidence="2">Uncharacterized protein</fullName>
    </submittedName>
</protein>
<organism evidence="2 3">
    <name type="scientific">Cuscuta epithymum</name>
    <dbReference type="NCBI Taxonomy" id="186058"/>
    <lineage>
        <taxon>Eukaryota</taxon>
        <taxon>Viridiplantae</taxon>
        <taxon>Streptophyta</taxon>
        <taxon>Embryophyta</taxon>
        <taxon>Tracheophyta</taxon>
        <taxon>Spermatophyta</taxon>
        <taxon>Magnoliopsida</taxon>
        <taxon>eudicotyledons</taxon>
        <taxon>Gunneridae</taxon>
        <taxon>Pentapetalae</taxon>
        <taxon>asterids</taxon>
        <taxon>lamiids</taxon>
        <taxon>Solanales</taxon>
        <taxon>Convolvulaceae</taxon>
        <taxon>Cuscuteae</taxon>
        <taxon>Cuscuta</taxon>
        <taxon>Cuscuta subgen. Cuscuta</taxon>
    </lineage>
</organism>
<keyword evidence="1" id="KW-0472">Membrane</keyword>
<evidence type="ECO:0000313" key="3">
    <source>
        <dbReference type="Proteomes" id="UP001152523"/>
    </source>
</evidence>
<keyword evidence="3" id="KW-1185">Reference proteome</keyword>
<sequence>MCVLQSFWRTGTMGKGVALFFNLDDVVPVAIKKESRACQANSQGPSFQAGEVSRAAAATPDHHACPAVRLPQSALIICFPIFYFLIKLNIWYFNDSLLSFL</sequence>
<proteinExistence type="predicted"/>
<accession>A0AAV0FD63</accession>
<dbReference type="AlphaFoldDB" id="A0AAV0FD63"/>
<evidence type="ECO:0000313" key="2">
    <source>
        <dbReference type="EMBL" id="CAH9133523.1"/>
    </source>
</evidence>
<keyword evidence="1" id="KW-1133">Transmembrane helix</keyword>
<keyword evidence="1" id="KW-0812">Transmembrane</keyword>
<dbReference type="Proteomes" id="UP001152523">
    <property type="component" value="Unassembled WGS sequence"/>
</dbReference>
<comment type="caution">
    <text evidence="2">The sequence shown here is derived from an EMBL/GenBank/DDBJ whole genome shotgun (WGS) entry which is preliminary data.</text>
</comment>
<dbReference type="EMBL" id="CAMAPF010000976">
    <property type="protein sequence ID" value="CAH9133523.1"/>
    <property type="molecule type" value="Genomic_DNA"/>
</dbReference>
<reference evidence="2" key="1">
    <citation type="submission" date="2022-07" db="EMBL/GenBank/DDBJ databases">
        <authorList>
            <person name="Macas J."/>
            <person name="Novak P."/>
            <person name="Neumann P."/>
        </authorList>
    </citation>
    <scope>NUCLEOTIDE SEQUENCE</scope>
</reference>
<evidence type="ECO:0000256" key="1">
    <source>
        <dbReference type="SAM" id="Phobius"/>
    </source>
</evidence>